<dbReference type="GO" id="GO:0005789">
    <property type="term" value="C:endoplasmic reticulum membrane"/>
    <property type="evidence" value="ECO:0007669"/>
    <property type="project" value="UniProtKB-SubCell"/>
</dbReference>
<protein>
    <recommendedName>
        <fullName evidence="14">S-adenosylmethionine-dependent nucleotide dehydratase RSAD2</fullName>
    </recommendedName>
    <alternativeName>
        <fullName evidence="15">Radical S-adenosyl methionine domain-containing protein 2</fullName>
    </alternativeName>
    <alternativeName>
        <fullName evidence="16">Virus inhibitory protein, endoplasmic reticulum-associated, interferon-inducible</fullName>
    </alternativeName>
</protein>
<evidence type="ECO:0000256" key="7">
    <source>
        <dbReference type="ARBA" id="ARBA00022824"/>
    </source>
</evidence>
<dbReference type="SFLD" id="SFLDS00029">
    <property type="entry name" value="Radical_SAM"/>
    <property type="match status" value="1"/>
</dbReference>
<dbReference type="SFLD" id="SFLDF00318">
    <property type="entry name" value="Viperin"/>
    <property type="match status" value="1"/>
</dbReference>
<keyword evidence="19" id="KW-1185">Reference proteome</keyword>
<dbReference type="SFLD" id="SFLDG01067">
    <property type="entry name" value="SPASM/twitch_domain_containing"/>
    <property type="match status" value="1"/>
</dbReference>
<keyword evidence="4" id="KW-0399">Innate immunity</keyword>
<evidence type="ECO:0000256" key="8">
    <source>
        <dbReference type="ARBA" id="ARBA00022859"/>
    </source>
</evidence>
<dbReference type="GO" id="GO:0051607">
    <property type="term" value="P:defense response to virus"/>
    <property type="evidence" value="ECO:0007669"/>
    <property type="project" value="UniProtKB-KW"/>
</dbReference>
<keyword evidence="10" id="KW-0411">Iron-sulfur</keyword>
<dbReference type="Gene3D" id="3.20.20.70">
    <property type="entry name" value="Aldolase class I"/>
    <property type="match status" value="1"/>
</dbReference>
<gene>
    <name evidence="18" type="ORF">V9T40_002224</name>
</gene>
<keyword evidence="6" id="KW-0479">Metal-binding</keyword>
<evidence type="ECO:0000256" key="10">
    <source>
        <dbReference type="ARBA" id="ARBA00023014"/>
    </source>
</evidence>
<name>A0AAN9Y3L7_9HEMI</name>
<evidence type="ECO:0000256" key="14">
    <source>
        <dbReference type="ARBA" id="ARBA00035038"/>
    </source>
</evidence>
<dbReference type="EMBL" id="JBBCAQ010000022">
    <property type="protein sequence ID" value="KAK7590611.1"/>
    <property type="molecule type" value="Genomic_DNA"/>
</dbReference>
<dbReference type="SFLD" id="SFLDG01088">
    <property type="entry name" value="antiviral_proteins"/>
    <property type="match status" value="1"/>
</dbReference>
<dbReference type="NCBIfam" id="NF038283">
    <property type="entry name" value="viperin_w_prok"/>
    <property type="match status" value="1"/>
</dbReference>
<dbReference type="GO" id="GO:0005811">
    <property type="term" value="C:lipid droplet"/>
    <property type="evidence" value="ECO:0007669"/>
    <property type="project" value="InterPro"/>
</dbReference>
<keyword evidence="5" id="KW-0949">S-adenosyl-L-methionine</keyword>
<dbReference type="PROSITE" id="PS51918">
    <property type="entry name" value="RADICAL_SAM"/>
    <property type="match status" value="1"/>
</dbReference>
<evidence type="ECO:0000256" key="3">
    <source>
        <dbReference type="ARBA" id="ARBA00022485"/>
    </source>
</evidence>
<keyword evidence="9" id="KW-0408">Iron</keyword>
<dbReference type="InterPro" id="IPR013785">
    <property type="entry name" value="Aldolase_TIM"/>
</dbReference>
<keyword evidence="11" id="KW-0051">Antiviral defense</keyword>
<evidence type="ECO:0000313" key="19">
    <source>
        <dbReference type="Proteomes" id="UP001367676"/>
    </source>
</evidence>
<dbReference type="InterPro" id="IPR051196">
    <property type="entry name" value="RSAD2/Viperin_antiviral"/>
</dbReference>
<evidence type="ECO:0000256" key="5">
    <source>
        <dbReference type="ARBA" id="ARBA00022691"/>
    </source>
</evidence>
<evidence type="ECO:0000256" key="9">
    <source>
        <dbReference type="ARBA" id="ARBA00023004"/>
    </source>
</evidence>
<accession>A0AAN9Y3L7</accession>
<dbReference type="GO" id="GO:0046872">
    <property type="term" value="F:metal ion binding"/>
    <property type="evidence" value="ECO:0007669"/>
    <property type="project" value="UniProtKB-KW"/>
</dbReference>
<evidence type="ECO:0000313" key="18">
    <source>
        <dbReference type="EMBL" id="KAK7590611.1"/>
    </source>
</evidence>
<keyword evidence="3" id="KW-0004">4Fe-4S</keyword>
<dbReference type="NCBIfam" id="TIGR04278">
    <property type="entry name" value="viperin"/>
    <property type="match status" value="1"/>
</dbReference>
<dbReference type="Pfam" id="PF04055">
    <property type="entry name" value="Radical_SAM"/>
    <property type="match status" value="1"/>
</dbReference>
<keyword evidence="7" id="KW-0256">Endoplasmic reticulum</keyword>
<dbReference type="GO" id="GO:0045087">
    <property type="term" value="P:innate immune response"/>
    <property type="evidence" value="ECO:0007669"/>
    <property type="project" value="UniProtKB-KW"/>
</dbReference>
<comment type="cofactor">
    <cofactor evidence="1">
        <name>[4Fe-4S] cluster</name>
        <dbReference type="ChEBI" id="CHEBI:49883"/>
    </cofactor>
</comment>
<evidence type="ECO:0000256" key="16">
    <source>
        <dbReference type="ARBA" id="ARBA00035042"/>
    </source>
</evidence>
<comment type="caution">
    <text evidence="18">The sequence shown here is derived from an EMBL/GenBank/DDBJ whole genome shotgun (WGS) entry which is preliminary data.</text>
</comment>
<dbReference type="AlphaFoldDB" id="A0AAN9Y3L7"/>
<proteinExistence type="inferred from homology"/>
<dbReference type="PANTHER" id="PTHR21339">
    <property type="entry name" value="RADICAL S-ADENOSYL METHIONINE DOMAIN-CONTAINING PROTEIN 2"/>
    <property type="match status" value="1"/>
</dbReference>
<dbReference type="InterPro" id="IPR006638">
    <property type="entry name" value="Elp3/MiaA/NifB-like_rSAM"/>
</dbReference>
<evidence type="ECO:0000256" key="1">
    <source>
        <dbReference type="ARBA" id="ARBA00001966"/>
    </source>
</evidence>
<dbReference type="GO" id="GO:0051539">
    <property type="term" value="F:4 iron, 4 sulfur cluster binding"/>
    <property type="evidence" value="ECO:0007669"/>
    <property type="project" value="UniProtKB-KW"/>
</dbReference>
<dbReference type="PANTHER" id="PTHR21339:SF0">
    <property type="entry name" value="S-ADENOSYLMETHIONINE-DEPENDENT NUCLEOTIDE DEHYDRATASE RSAD2"/>
    <property type="match status" value="1"/>
</dbReference>
<reference evidence="18 19" key="1">
    <citation type="submission" date="2024-03" db="EMBL/GenBank/DDBJ databases">
        <title>Adaptation during the transition from Ophiocordyceps entomopathogen to insect associate is accompanied by gene loss and intensified selection.</title>
        <authorList>
            <person name="Ward C.M."/>
            <person name="Onetto C.A."/>
            <person name="Borneman A.R."/>
        </authorList>
    </citation>
    <scope>NUCLEOTIDE SEQUENCE [LARGE SCALE GENOMIC DNA]</scope>
    <source>
        <strain evidence="18">AWRI1</strain>
        <tissue evidence="18">Single Adult Female</tissue>
    </source>
</reference>
<dbReference type="InterPro" id="IPR026372">
    <property type="entry name" value="RSAD2"/>
</dbReference>
<dbReference type="SUPFAM" id="SSF102114">
    <property type="entry name" value="Radical SAM enzymes"/>
    <property type="match status" value="1"/>
</dbReference>
<evidence type="ECO:0000256" key="11">
    <source>
        <dbReference type="ARBA" id="ARBA00023118"/>
    </source>
</evidence>
<evidence type="ECO:0000256" key="12">
    <source>
        <dbReference type="ARBA" id="ARBA00023136"/>
    </source>
</evidence>
<keyword evidence="8" id="KW-0391">Immunity</keyword>
<dbReference type="SMART" id="SM00729">
    <property type="entry name" value="Elp3"/>
    <property type="match status" value="1"/>
</dbReference>
<dbReference type="InterPro" id="IPR058240">
    <property type="entry name" value="rSAM_sf"/>
</dbReference>
<comment type="subcellular location">
    <subcellularLocation>
        <location evidence="2">Endoplasmic reticulum membrane</location>
        <topology evidence="2">Peripheral membrane protein</topology>
        <orientation evidence="2">Cytoplasmic side</orientation>
    </subcellularLocation>
</comment>
<feature type="domain" description="Radical SAM core" evidence="17">
    <location>
        <begin position="44"/>
        <end position="271"/>
    </location>
</feature>
<organism evidence="18 19">
    <name type="scientific">Parthenolecanium corni</name>
    <dbReference type="NCBI Taxonomy" id="536013"/>
    <lineage>
        <taxon>Eukaryota</taxon>
        <taxon>Metazoa</taxon>
        <taxon>Ecdysozoa</taxon>
        <taxon>Arthropoda</taxon>
        <taxon>Hexapoda</taxon>
        <taxon>Insecta</taxon>
        <taxon>Pterygota</taxon>
        <taxon>Neoptera</taxon>
        <taxon>Paraneoptera</taxon>
        <taxon>Hemiptera</taxon>
        <taxon>Sternorrhyncha</taxon>
        <taxon>Coccoidea</taxon>
        <taxon>Coccidae</taxon>
        <taxon>Parthenolecanium</taxon>
    </lineage>
</organism>
<sequence length="345" mass="39562">MSQHSLDAAQMPFVTAIYRHIRLLLDRLLATIRGGFGAIYGRPRGTEPTAIIPISVNYHFTRECNYKCGFCFHTSITSFVLPIEEAKRGLKLLQEAGMRKLNFTGGEPFIHQRGNYLGELMKYAKTQLRLESVTVISNGSLITEAWMKKYARYVDILAVSCDSFQRSSNEAIGRIQNARTDHVAQVGRVRDWCAEYSVIFKMNTVVNVVNWQEDMTEQLLWLKPARWKVFQCLVIEGENAGEDALRQADAFVVTDEQFRAFLRRHARLGDVLVPESNATMRDSYLMLDEYMRFLDCTQNRKDPSRSILDVGVAGALKYSGFNEEEFLRRGGVYNWSRPQPSPMDW</sequence>
<dbReference type="GO" id="GO:0003824">
    <property type="term" value="F:catalytic activity"/>
    <property type="evidence" value="ECO:0007669"/>
    <property type="project" value="InterPro"/>
</dbReference>
<dbReference type="InterPro" id="IPR007197">
    <property type="entry name" value="rSAM"/>
</dbReference>
<comment type="similarity">
    <text evidence="13">Belongs to the radical SAM superfamily. RSAD2 family.</text>
</comment>
<evidence type="ECO:0000256" key="2">
    <source>
        <dbReference type="ARBA" id="ARBA00004397"/>
    </source>
</evidence>
<dbReference type="CDD" id="cd01335">
    <property type="entry name" value="Radical_SAM"/>
    <property type="match status" value="1"/>
</dbReference>
<dbReference type="Proteomes" id="UP001367676">
    <property type="component" value="Unassembled WGS sequence"/>
</dbReference>
<evidence type="ECO:0000259" key="17">
    <source>
        <dbReference type="PROSITE" id="PS51918"/>
    </source>
</evidence>
<evidence type="ECO:0000256" key="15">
    <source>
        <dbReference type="ARBA" id="ARBA00035040"/>
    </source>
</evidence>
<evidence type="ECO:0000256" key="6">
    <source>
        <dbReference type="ARBA" id="ARBA00022723"/>
    </source>
</evidence>
<keyword evidence="12" id="KW-0472">Membrane</keyword>
<evidence type="ECO:0000256" key="4">
    <source>
        <dbReference type="ARBA" id="ARBA00022588"/>
    </source>
</evidence>
<evidence type="ECO:0000256" key="13">
    <source>
        <dbReference type="ARBA" id="ARBA00035008"/>
    </source>
</evidence>